<dbReference type="PANTHER" id="PTHR11058:SF9">
    <property type="entry name" value="NADH-UBIQUINONE OXIDOREDUCTASE CHAIN 3"/>
    <property type="match status" value="1"/>
</dbReference>
<sequence>MPFIILTMSLLLSIIIILIAATISKKQLITTEKSSPYECGFEPISITRIPFSSRFFLIATIFLIFDGELALILPISLMNFQTSYNVITFSTFIMILIIGLFWEWKEGALKWIE</sequence>
<dbReference type="Pfam" id="PF00507">
    <property type="entry name" value="Oxidored_q4"/>
    <property type="match status" value="1"/>
</dbReference>
<keyword evidence="9" id="KW-0679">Respiratory chain</keyword>
<keyword evidence="9 10" id="KW-0496">Mitochondrion</keyword>
<evidence type="ECO:0000256" key="5">
    <source>
        <dbReference type="ARBA" id="ARBA00022692"/>
    </source>
</evidence>
<keyword evidence="5 9" id="KW-0812">Transmembrane</keyword>
<gene>
    <name evidence="10" type="primary">ND3</name>
</gene>
<protein>
    <recommendedName>
        <fullName evidence="3 9">NADH-ubiquinone oxidoreductase chain 3</fullName>
        <ecNumber evidence="9">7.1.1.2</ecNumber>
    </recommendedName>
</protein>
<dbReference type="EC" id="7.1.1.2" evidence="9"/>
<comment type="catalytic activity">
    <reaction evidence="8 9">
        <text>a ubiquinone + NADH + 5 H(+)(in) = a ubiquinol + NAD(+) + 4 H(+)(out)</text>
        <dbReference type="Rhea" id="RHEA:29091"/>
        <dbReference type="Rhea" id="RHEA-COMP:9565"/>
        <dbReference type="Rhea" id="RHEA-COMP:9566"/>
        <dbReference type="ChEBI" id="CHEBI:15378"/>
        <dbReference type="ChEBI" id="CHEBI:16389"/>
        <dbReference type="ChEBI" id="CHEBI:17976"/>
        <dbReference type="ChEBI" id="CHEBI:57540"/>
        <dbReference type="ChEBI" id="CHEBI:57945"/>
        <dbReference type="EC" id="7.1.1.2"/>
    </reaction>
</comment>
<feature type="transmembrane region" description="Helical" evidence="9">
    <location>
        <begin position="6"/>
        <end position="24"/>
    </location>
</feature>
<comment type="similarity">
    <text evidence="2 9">Belongs to the complex I subunit 3 family.</text>
</comment>
<feature type="transmembrane region" description="Helical" evidence="9">
    <location>
        <begin position="55"/>
        <end position="77"/>
    </location>
</feature>
<dbReference type="EMBL" id="EU520643">
    <property type="protein sequence ID" value="ACA51963.1"/>
    <property type="molecule type" value="Genomic_DNA"/>
</dbReference>
<evidence type="ECO:0000256" key="1">
    <source>
        <dbReference type="ARBA" id="ARBA00004370"/>
    </source>
</evidence>
<keyword evidence="9" id="KW-1278">Translocase</keyword>
<feature type="transmembrane region" description="Helical" evidence="9">
    <location>
        <begin position="83"/>
        <end position="102"/>
    </location>
</feature>
<evidence type="ECO:0000256" key="2">
    <source>
        <dbReference type="ARBA" id="ARBA00008472"/>
    </source>
</evidence>
<keyword evidence="7 9" id="KW-0472">Membrane</keyword>
<dbReference type="GO" id="GO:0008137">
    <property type="term" value="F:NADH dehydrogenase (ubiquinone) activity"/>
    <property type="evidence" value="ECO:0007669"/>
    <property type="project" value="UniProtKB-UniRule"/>
</dbReference>
<evidence type="ECO:0000256" key="8">
    <source>
        <dbReference type="ARBA" id="ARBA00049551"/>
    </source>
</evidence>
<keyword evidence="6 9" id="KW-1133">Transmembrane helix</keyword>
<evidence type="ECO:0000256" key="7">
    <source>
        <dbReference type="ARBA" id="ARBA00023136"/>
    </source>
</evidence>
<evidence type="ECO:0000256" key="6">
    <source>
        <dbReference type="ARBA" id="ARBA00022989"/>
    </source>
</evidence>
<accession>B1Q0F7</accession>
<keyword evidence="4 9" id="KW-0813">Transport</keyword>
<dbReference type="InterPro" id="IPR000440">
    <property type="entry name" value="NADH_UbQ/plastoQ_OxRdtase_su3"/>
</dbReference>
<dbReference type="AlphaFoldDB" id="B1Q0F7"/>
<dbReference type="Gene3D" id="1.20.58.1610">
    <property type="entry name" value="NADH:ubiquinone/plastoquinone oxidoreductase, chain 3"/>
    <property type="match status" value="1"/>
</dbReference>
<dbReference type="InterPro" id="IPR038430">
    <property type="entry name" value="NDAH_ubi_oxred_su3_sf"/>
</dbReference>
<dbReference type="PANTHER" id="PTHR11058">
    <property type="entry name" value="NADH-UBIQUINONE OXIDOREDUCTASE CHAIN 3"/>
    <property type="match status" value="1"/>
</dbReference>
<evidence type="ECO:0000256" key="3">
    <source>
        <dbReference type="ARBA" id="ARBA00021007"/>
    </source>
</evidence>
<evidence type="ECO:0000256" key="4">
    <source>
        <dbReference type="ARBA" id="ARBA00022448"/>
    </source>
</evidence>
<name>B1Q0F7_MASGI</name>
<comment type="subcellular location">
    <subcellularLocation>
        <location evidence="1">Membrane</location>
    </subcellularLocation>
    <subcellularLocation>
        <location evidence="9">Mitochondrion membrane</location>
        <topology evidence="9">Multi-pass membrane protein</topology>
    </subcellularLocation>
</comment>
<keyword evidence="9" id="KW-0830">Ubiquinone</keyword>
<comment type="function">
    <text evidence="9">Core subunit of the mitochondrial membrane respiratory chain NADH dehydrogenase (Complex I) which catalyzes electron transfer from NADH through the respiratory chain, using ubiquinone as an electron acceptor. Essential for the catalytic activity of complex I.</text>
</comment>
<dbReference type="GO" id="GO:0030964">
    <property type="term" value="C:NADH dehydrogenase complex"/>
    <property type="evidence" value="ECO:0007669"/>
    <property type="project" value="TreeGrafter"/>
</dbReference>
<evidence type="ECO:0000313" key="10">
    <source>
        <dbReference type="EMBL" id="ACA51963.1"/>
    </source>
</evidence>
<reference evidence="10" key="1">
    <citation type="journal article" date="2008" name="Mol. Biol. Evol.">
        <title>Parallel evolution of truncated transfer RNA genes in arachnid mitochondrial genomes.</title>
        <authorList>
            <person name="Masta S.E."/>
            <person name="Boore J.L."/>
        </authorList>
    </citation>
    <scope>NUCLEOTIDE SEQUENCE</scope>
</reference>
<geneLocation type="mitochondrion" evidence="10"/>
<dbReference type="GO" id="GO:0031966">
    <property type="term" value="C:mitochondrial membrane"/>
    <property type="evidence" value="ECO:0007669"/>
    <property type="project" value="UniProtKB-SubCell"/>
</dbReference>
<keyword evidence="9" id="KW-0520">NAD</keyword>
<evidence type="ECO:0000256" key="9">
    <source>
        <dbReference type="RuleBase" id="RU003640"/>
    </source>
</evidence>
<keyword evidence="9" id="KW-0249">Electron transport</keyword>
<organism evidence="10">
    <name type="scientific">Mastigoproctus giganteus</name>
    <name type="common">Giant vinegaroon</name>
    <name type="synonym">Thelyphonus giganteus</name>
    <dbReference type="NCBI Taxonomy" id="58767"/>
    <lineage>
        <taxon>Eukaryota</taxon>
        <taxon>Metazoa</taxon>
        <taxon>Ecdysozoa</taxon>
        <taxon>Arthropoda</taxon>
        <taxon>Chelicerata</taxon>
        <taxon>Arachnida</taxon>
        <taxon>Uropygi</taxon>
        <taxon>Thelyphonida</taxon>
        <taxon>Thelyphonidae</taxon>
        <taxon>Mastigoproctus</taxon>
    </lineage>
</organism>
<proteinExistence type="inferred from homology"/>